<dbReference type="Proteomes" id="UP001604336">
    <property type="component" value="Unassembled WGS sequence"/>
</dbReference>
<dbReference type="EMBL" id="JBFOLK010000008">
    <property type="protein sequence ID" value="KAL2492507.1"/>
    <property type="molecule type" value="Genomic_DNA"/>
</dbReference>
<name>A0ABD1RVQ1_9LAMI</name>
<sequence>MNYRRFRYSEKTLADLSDQLERADLIVIKFSNGLTKLLMQLTQHGFQLKLEGGITIAILSICQKIASKFDILKFGKKTLNGRNKCIDELGQNLTMSGFPYLKTITKCLFRAILSFVGSVFSPVTKRYNVRPIKKTDIYWA</sequence>
<organism evidence="2 3">
    <name type="scientific">Abeliophyllum distichum</name>
    <dbReference type="NCBI Taxonomy" id="126358"/>
    <lineage>
        <taxon>Eukaryota</taxon>
        <taxon>Viridiplantae</taxon>
        <taxon>Streptophyta</taxon>
        <taxon>Embryophyta</taxon>
        <taxon>Tracheophyta</taxon>
        <taxon>Spermatophyta</taxon>
        <taxon>Magnoliopsida</taxon>
        <taxon>eudicotyledons</taxon>
        <taxon>Gunneridae</taxon>
        <taxon>Pentapetalae</taxon>
        <taxon>asterids</taxon>
        <taxon>lamiids</taxon>
        <taxon>Lamiales</taxon>
        <taxon>Oleaceae</taxon>
        <taxon>Forsythieae</taxon>
        <taxon>Abeliophyllum</taxon>
    </lineage>
</organism>
<accession>A0ABD1RVQ1</accession>
<reference evidence="2" key="1">
    <citation type="submission" date="2024-07" db="EMBL/GenBank/DDBJ databases">
        <title>Two chromosome-level genome assemblies of Korean endemic species Abeliophyllum distichum and Forsythia ovata (Oleaceae).</title>
        <authorList>
            <person name="Mun J.H."/>
        </authorList>
    </citation>
    <scope>NUCLEOTIDE SEQUENCE</scope>
    <source>
        <strain evidence="2">KNKB198505000391</strain>
        <tissue evidence="2">Leaf</tissue>
    </source>
</reference>
<gene>
    <name evidence="1" type="ORF">Adt_26053</name>
    <name evidence="2" type="ORF">Adt_28135</name>
</gene>
<reference evidence="3" key="2">
    <citation type="submission" date="2024-07" db="EMBL/GenBank/DDBJ databases">
        <title>Two chromosome-level genome assemblies of Korean endemic species Abeliophyllum distichum and Forsythia ovata (Oleaceae).</title>
        <authorList>
            <person name="Jang H."/>
        </authorList>
    </citation>
    <scope>NUCLEOTIDE SEQUENCE [LARGE SCALE GENOMIC DNA]</scope>
</reference>
<evidence type="ECO:0000313" key="3">
    <source>
        <dbReference type="Proteomes" id="UP001604336"/>
    </source>
</evidence>
<comment type="caution">
    <text evidence="2">The sequence shown here is derived from an EMBL/GenBank/DDBJ whole genome shotgun (WGS) entry which is preliminary data.</text>
</comment>
<evidence type="ECO:0000313" key="1">
    <source>
        <dbReference type="EMBL" id="KAL2490425.1"/>
    </source>
</evidence>
<protein>
    <submittedName>
        <fullName evidence="2">Uncharacterized protein</fullName>
    </submittedName>
</protein>
<proteinExistence type="predicted"/>
<keyword evidence="3" id="KW-1185">Reference proteome</keyword>
<dbReference type="AlphaFoldDB" id="A0ABD1RVQ1"/>
<dbReference type="EMBL" id="JBFOLK010000008">
    <property type="protein sequence ID" value="KAL2490425.1"/>
    <property type="molecule type" value="Genomic_DNA"/>
</dbReference>
<evidence type="ECO:0000313" key="2">
    <source>
        <dbReference type="EMBL" id="KAL2492507.1"/>
    </source>
</evidence>